<keyword evidence="2" id="KW-0472">Membrane</keyword>
<feature type="transmembrane region" description="Helical" evidence="2">
    <location>
        <begin position="6"/>
        <end position="26"/>
    </location>
</feature>
<feature type="region of interest" description="Disordered" evidence="1">
    <location>
        <begin position="166"/>
        <end position="196"/>
    </location>
</feature>
<organism evidence="3 4">
    <name type="scientific">Allomyces macrogynus (strain ATCC 38327)</name>
    <name type="common">Allomyces javanicus var. macrogynus</name>
    <dbReference type="NCBI Taxonomy" id="578462"/>
    <lineage>
        <taxon>Eukaryota</taxon>
        <taxon>Fungi</taxon>
        <taxon>Fungi incertae sedis</taxon>
        <taxon>Blastocladiomycota</taxon>
        <taxon>Blastocladiomycetes</taxon>
        <taxon>Blastocladiales</taxon>
        <taxon>Blastocladiaceae</taxon>
        <taxon>Allomyces</taxon>
    </lineage>
</organism>
<protein>
    <submittedName>
        <fullName evidence="3">Uncharacterized protein</fullName>
    </submittedName>
</protein>
<feature type="region of interest" description="Disordered" evidence="1">
    <location>
        <begin position="33"/>
        <end position="55"/>
    </location>
</feature>
<keyword evidence="2" id="KW-1133">Transmembrane helix</keyword>
<dbReference type="OrthoDB" id="5581433at2759"/>
<keyword evidence="4" id="KW-1185">Reference proteome</keyword>
<evidence type="ECO:0000313" key="3">
    <source>
        <dbReference type="EMBL" id="KNE72942.1"/>
    </source>
</evidence>
<name>A0A0L0TDX8_ALLM3</name>
<reference evidence="3 4" key="1">
    <citation type="submission" date="2009-11" db="EMBL/GenBank/DDBJ databases">
        <title>Annotation of Allomyces macrogynus ATCC 38327.</title>
        <authorList>
            <consortium name="The Broad Institute Genome Sequencing Platform"/>
            <person name="Russ C."/>
            <person name="Cuomo C."/>
            <person name="Burger G."/>
            <person name="Gray M.W."/>
            <person name="Holland P.W.H."/>
            <person name="King N."/>
            <person name="Lang F.B.F."/>
            <person name="Roger A.J."/>
            <person name="Ruiz-Trillo I."/>
            <person name="Young S.K."/>
            <person name="Zeng Q."/>
            <person name="Gargeya S."/>
            <person name="Fitzgerald M."/>
            <person name="Haas B."/>
            <person name="Abouelleil A."/>
            <person name="Alvarado L."/>
            <person name="Arachchi H.M."/>
            <person name="Berlin A."/>
            <person name="Chapman S.B."/>
            <person name="Gearin G."/>
            <person name="Goldberg J."/>
            <person name="Griggs A."/>
            <person name="Gujja S."/>
            <person name="Hansen M."/>
            <person name="Heiman D."/>
            <person name="Howarth C."/>
            <person name="Larimer J."/>
            <person name="Lui A."/>
            <person name="MacDonald P.J.P."/>
            <person name="McCowen C."/>
            <person name="Montmayeur A."/>
            <person name="Murphy C."/>
            <person name="Neiman D."/>
            <person name="Pearson M."/>
            <person name="Priest M."/>
            <person name="Roberts A."/>
            <person name="Saif S."/>
            <person name="Shea T."/>
            <person name="Sisk P."/>
            <person name="Stolte C."/>
            <person name="Sykes S."/>
            <person name="Wortman J."/>
            <person name="Nusbaum C."/>
            <person name="Birren B."/>
        </authorList>
    </citation>
    <scope>NUCLEOTIDE SEQUENCE [LARGE SCALE GENOMIC DNA]</scope>
    <source>
        <strain evidence="3 4">ATCC 38327</strain>
    </source>
</reference>
<dbReference type="Pfam" id="PF03134">
    <property type="entry name" value="TB2_DP1_HVA22"/>
    <property type="match status" value="1"/>
</dbReference>
<evidence type="ECO:0000256" key="1">
    <source>
        <dbReference type="SAM" id="MobiDB-lite"/>
    </source>
</evidence>
<gene>
    <name evidence="3" type="ORF">AMAG_17174</name>
</gene>
<keyword evidence="2" id="KW-0812">Transmembrane</keyword>
<evidence type="ECO:0000313" key="4">
    <source>
        <dbReference type="Proteomes" id="UP000054350"/>
    </source>
</evidence>
<reference evidence="4" key="2">
    <citation type="submission" date="2009-11" db="EMBL/GenBank/DDBJ databases">
        <title>The Genome Sequence of Allomyces macrogynus strain ATCC 38327.</title>
        <authorList>
            <consortium name="The Broad Institute Genome Sequencing Platform"/>
            <person name="Russ C."/>
            <person name="Cuomo C."/>
            <person name="Shea T."/>
            <person name="Young S.K."/>
            <person name="Zeng Q."/>
            <person name="Koehrsen M."/>
            <person name="Haas B."/>
            <person name="Borodovsky M."/>
            <person name="Guigo R."/>
            <person name="Alvarado L."/>
            <person name="Berlin A."/>
            <person name="Borenstein D."/>
            <person name="Chen Z."/>
            <person name="Engels R."/>
            <person name="Freedman E."/>
            <person name="Gellesch M."/>
            <person name="Goldberg J."/>
            <person name="Griggs A."/>
            <person name="Gujja S."/>
            <person name="Heiman D."/>
            <person name="Hepburn T."/>
            <person name="Howarth C."/>
            <person name="Jen D."/>
            <person name="Larson L."/>
            <person name="Lewis B."/>
            <person name="Mehta T."/>
            <person name="Park D."/>
            <person name="Pearson M."/>
            <person name="Roberts A."/>
            <person name="Saif S."/>
            <person name="Shenoy N."/>
            <person name="Sisk P."/>
            <person name="Stolte C."/>
            <person name="Sykes S."/>
            <person name="Walk T."/>
            <person name="White J."/>
            <person name="Yandava C."/>
            <person name="Burger G."/>
            <person name="Gray M.W."/>
            <person name="Holland P.W.H."/>
            <person name="King N."/>
            <person name="Lang F.B.F."/>
            <person name="Roger A.J."/>
            <person name="Ruiz-Trillo I."/>
            <person name="Lander E."/>
            <person name="Nusbaum C."/>
        </authorList>
    </citation>
    <scope>NUCLEOTIDE SEQUENCE [LARGE SCALE GENOMIC DNA]</scope>
    <source>
        <strain evidence="4">ATCC 38327</strain>
    </source>
</reference>
<feature type="transmembrane region" description="Helical" evidence="2">
    <location>
        <begin position="95"/>
        <end position="116"/>
    </location>
</feature>
<feature type="compositionally biased region" description="Acidic residues" evidence="1">
    <location>
        <begin position="168"/>
        <end position="178"/>
    </location>
</feature>
<dbReference type="AlphaFoldDB" id="A0A0L0TDX8"/>
<evidence type="ECO:0000256" key="2">
    <source>
        <dbReference type="SAM" id="Phobius"/>
    </source>
</evidence>
<dbReference type="VEuPathDB" id="FungiDB:AMAG_17174"/>
<proteinExistence type="predicted"/>
<dbReference type="InterPro" id="IPR004345">
    <property type="entry name" value="TB2_DP1_HVA22"/>
</dbReference>
<dbReference type="EMBL" id="GG745385">
    <property type="protein sequence ID" value="KNE72942.1"/>
    <property type="molecule type" value="Genomic_DNA"/>
</dbReference>
<dbReference type="Proteomes" id="UP000054350">
    <property type="component" value="Unassembled WGS sequence"/>
</dbReference>
<sequence length="233" mass="25380">MGALYTAGKAYFLATSLYATMAMLAVPSSPAHRRARANAPPRPATPSSVPVATPPAPVSTQELRSHLIFWVTVVVLGRAERVADRVLKYVPLYSTAKWMALIVLMVTRHMGTYLLFTQKLRPWFRKYQKVIELWVSVYPRQALAAALALAHRAYVQYQALSALPPVTSEDEAESSSEGEDVRPKPDPAPAAAAPLLGEAVRTRVDWPGALDELQRSQVVVLDESGGAGGDDMD</sequence>
<accession>A0A0L0TDX8</accession>